<keyword evidence="3" id="KW-1185">Reference proteome</keyword>
<proteinExistence type="predicted"/>
<protein>
    <submittedName>
        <fullName evidence="2">Uncharacterized protein</fullName>
    </submittedName>
</protein>
<reference evidence="2 3" key="1">
    <citation type="journal article" date="2023" name="Genes (Basel)">
        <title>Chromosome-Level Genome Assembly and Circadian Gene Repertoire of the Patagonia Blennie Eleginops maclovinus-The Closest Ancestral Proxy of Antarctic Cryonotothenioids.</title>
        <authorList>
            <person name="Cheng C.C."/>
            <person name="Rivera-Colon A.G."/>
            <person name="Minhas B.F."/>
            <person name="Wilson L."/>
            <person name="Rayamajhi N."/>
            <person name="Vargas-Chacoff L."/>
            <person name="Catchen J.M."/>
        </authorList>
    </citation>
    <scope>NUCLEOTIDE SEQUENCE [LARGE SCALE GENOMIC DNA]</scope>
    <source>
        <strain evidence="2">JMC-PN-2008</strain>
    </source>
</reference>
<reference evidence="2 3" key="2">
    <citation type="journal article" date="2023" name="Mol. Biol. Evol.">
        <title>Genomics of Secondarily Temperate Adaptation in the Only Non-Antarctic Icefish.</title>
        <authorList>
            <person name="Rivera-Colon A.G."/>
            <person name="Rayamajhi N."/>
            <person name="Minhas B.F."/>
            <person name="Madrigal G."/>
            <person name="Bilyk K.T."/>
            <person name="Yoon V."/>
            <person name="Hune M."/>
            <person name="Gregory S."/>
            <person name="Cheng C.H.C."/>
            <person name="Catchen J.M."/>
        </authorList>
    </citation>
    <scope>NUCLEOTIDE SEQUENCE [LARGE SCALE GENOMIC DNA]</scope>
    <source>
        <strain evidence="2">JMC-PN-2008</strain>
    </source>
</reference>
<dbReference type="Proteomes" id="UP001346869">
    <property type="component" value="Unassembled WGS sequence"/>
</dbReference>
<dbReference type="AlphaFoldDB" id="A0AAN7XKB9"/>
<evidence type="ECO:0000313" key="3">
    <source>
        <dbReference type="Proteomes" id="UP001346869"/>
    </source>
</evidence>
<name>A0AAN7XKB9_ELEMC</name>
<sequence>MPENYNSKALETTTSTERCLRVSDNDVSAELRMCCSELQGRLDTDVSTQAAVSEVGLRFGMMWRCSSWNKLPRESWESGHNPISQRTKRETEIRDEPSYSMLLVDAL</sequence>
<gene>
    <name evidence="2" type="ORF">PBY51_017751</name>
</gene>
<feature type="region of interest" description="Disordered" evidence="1">
    <location>
        <begin position="74"/>
        <end position="94"/>
    </location>
</feature>
<evidence type="ECO:0000256" key="1">
    <source>
        <dbReference type="SAM" id="MobiDB-lite"/>
    </source>
</evidence>
<dbReference type="EMBL" id="JAUZQC010000012">
    <property type="protein sequence ID" value="KAK5862344.1"/>
    <property type="molecule type" value="Genomic_DNA"/>
</dbReference>
<comment type="caution">
    <text evidence="2">The sequence shown here is derived from an EMBL/GenBank/DDBJ whole genome shotgun (WGS) entry which is preliminary data.</text>
</comment>
<evidence type="ECO:0000313" key="2">
    <source>
        <dbReference type="EMBL" id="KAK5862344.1"/>
    </source>
</evidence>
<organism evidence="2 3">
    <name type="scientific">Eleginops maclovinus</name>
    <name type="common">Patagonian blennie</name>
    <name type="synonym">Eleginus maclovinus</name>
    <dbReference type="NCBI Taxonomy" id="56733"/>
    <lineage>
        <taxon>Eukaryota</taxon>
        <taxon>Metazoa</taxon>
        <taxon>Chordata</taxon>
        <taxon>Craniata</taxon>
        <taxon>Vertebrata</taxon>
        <taxon>Euteleostomi</taxon>
        <taxon>Actinopterygii</taxon>
        <taxon>Neopterygii</taxon>
        <taxon>Teleostei</taxon>
        <taxon>Neoteleostei</taxon>
        <taxon>Acanthomorphata</taxon>
        <taxon>Eupercaria</taxon>
        <taxon>Perciformes</taxon>
        <taxon>Notothenioidei</taxon>
        <taxon>Eleginopidae</taxon>
        <taxon>Eleginops</taxon>
    </lineage>
</organism>
<accession>A0AAN7XKB9</accession>